<sequence>MLARSAGNIGRLLVVIDDASDGLIRLNITDHDFEPAVIFESFSEIESEYKTDSRPSSSSLQNWRGKQVVFVLENSFSKRDNRLLDYWQSHPRWLAKLAFLAMCIRYSILVAEVVTVKSAADIPRIKQGLQDHGPPGVWRRSDLEVHERFIIFVQHLCKKTLLSNSPFLCVLVTDATLRPRTEWDKPMDLTNTLLNTSLASLFDDSEEPLDEAIADSRIRVLHLDCQNIQMSSYHPLPPVFVKNESLYGVNGMLASFKLPLVVLEDKSRAEKHVDTILAGLCRERSV</sequence>
<comment type="caution">
    <text evidence="1">The sequence shown here is derived from an EMBL/GenBank/DDBJ whole genome shotgun (WGS) entry which is preliminary data.</text>
</comment>
<reference evidence="1 2" key="1">
    <citation type="submission" date="2018-11" db="EMBL/GenBank/DDBJ databases">
        <title>Genome assembly of Steccherinum ochraceum LE-BIN_3174, the white-rot fungus of the Steccherinaceae family (The Residual Polyporoid clade, Polyporales, Basidiomycota).</title>
        <authorList>
            <person name="Fedorova T.V."/>
            <person name="Glazunova O.A."/>
            <person name="Landesman E.O."/>
            <person name="Moiseenko K.V."/>
            <person name="Psurtseva N.V."/>
            <person name="Savinova O.S."/>
            <person name="Shakhova N.V."/>
            <person name="Tyazhelova T.V."/>
            <person name="Vasina D.V."/>
        </authorList>
    </citation>
    <scope>NUCLEOTIDE SEQUENCE [LARGE SCALE GENOMIC DNA]</scope>
    <source>
        <strain evidence="1 2">LE-BIN_3174</strain>
    </source>
</reference>
<dbReference type="Proteomes" id="UP000292702">
    <property type="component" value="Unassembled WGS sequence"/>
</dbReference>
<organism evidence="1 2">
    <name type="scientific">Steccherinum ochraceum</name>
    <dbReference type="NCBI Taxonomy" id="92696"/>
    <lineage>
        <taxon>Eukaryota</taxon>
        <taxon>Fungi</taxon>
        <taxon>Dikarya</taxon>
        <taxon>Basidiomycota</taxon>
        <taxon>Agaricomycotina</taxon>
        <taxon>Agaricomycetes</taxon>
        <taxon>Polyporales</taxon>
        <taxon>Steccherinaceae</taxon>
        <taxon>Steccherinum</taxon>
    </lineage>
</organism>
<protein>
    <submittedName>
        <fullName evidence="1">Uncharacterized protein</fullName>
    </submittedName>
</protein>
<dbReference type="AlphaFoldDB" id="A0A4R0R9T2"/>
<gene>
    <name evidence="1" type="ORF">EIP91_003845</name>
</gene>
<name>A0A4R0R9T2_9APHY</name>
<proteinExistence type="predicted"/>
<evidence type="ECO:0000313" key="1">
    <source>
        <dbReference type="EMBL" id="TCD64611.1"/>
    </source>
</evidence>
<keyword evidence="2" id="KW-1185">Reference proteome</keyword>
<accession>A0A4R0R9T2</accession>
<evidence type="ECO:0000313" key="2">
    <source>
        <dbReference type="Proteomes" id="UP000292702"/>
    </source>
</evidence>
<dbReference type="EMBL" id="RWJN01000225">
    <property type="protein sequence ID" value="TCD64611.1"/>
    <property type="molecule type" value="Genomic_DNA"/>
</dbReference>